<accession>A0A367KMW7</accession>
<dbReference type="InterPro" id="IPR019538">
    <property type="entry name" value="PSMD5"/>
</dbReference>
<dbReference type="GO" id="GO:0005829">
    <property type="term" value="C:cytosol"/>
    <property type="evidence" value="ECO:0007669"/>
    <property type="project" value="TreeGrafter"/>
</dbReference>
<name>A0A367KMW7_RHIST</name>
<dbReference type="GO" id="GO:0000502">
    <property type="term" value="C:proteasome complex"/>
    <property type="evidence" value="ECO:0007669"/>
    <property type="project" value="UniProtKB-KW"/>
</dbReference>
<dbReference type="SUPFAM" id="SSF48371">
    <property type="entry name" value="ARM repeat"/>
    <property type="match status" value="1"/>
</dbReference>
<evidence type="ECO:0000313" key="2">
    <source>
        <dbReference type="Proteomes" id="UP000253551"/>
    </source>
</evidence>
<dbReference type="Proteomes" id="UP000253551">
    <property type="component" value="Unassembled WGS sequence"/>
</dbReference>
<sequence>MSSEQVVEALKPNSNVPLKDKISILEEFSRALKEPVSREQSQAIFSSTPLDLFYYGFSLEQEKLTEILCQVVNKLMGPLSYQEIPFKFLVEGLTHYDAQIRFLSIQQVFKCLESIDFIKSMVQSEIFMHVIITLSFQDTKTAQKANELLFQISRHIPEALFGTSSILHQLLTVETVKFRIYELMIKVASESDQAFESCEKTGLLEAYLNELQSQDLLVKLNAIEMLNEIAATASGIRFLEKARLVEDMSAVLKDQDEDVVVSLVKCALIKFLGNLGENTQVPFQKLSNDYGILENLSECLDSSNEEVVIVTISSIGLIGSHLKGLALLLSETDLVNVLANMYLSVVGSVKAVLIQTLSKLIGVRQEPESELLTQDVFKQWNGFPERLIRDAKQPDDSIRIASFALMQSIAYHSWGIESMAQSGPFLQYLLDRSTDHIQQGQIWKYTIIQTCISHPSSKQLMTDQDYDQLQLYIHQGPFYKPLETTVAFESS</sequence>
<comment type="caution">
    <text evidence="1">The sequence shown here is derived from an EMBL/GenBank/DDBJ whole genome shotgun (WGS) entry which is preliminary data.</text>
</comment>
<dbReference type="PANTHER" id="PTHR13554:SF10">
    <property type="entry name" value="26S PROTEASOME NON-ATPASE REGULATORY SUBUNIT 5"/>
    <property type="match status" value="1"/>
</dbReference>
<keyword evidence="2" id="KW-1185">Reference proteome</keyword>
<proteinExistence type="predicted"/>
<reference evidence="1 2" key="1">
    <citation type="journal article" date="2018" name="G3 (Bethesda)">
        <title>Phylogenetic and Phylogenomic Definition of Rhizopus Species.</title>
        <authorList>
            <person name="Gryganskyi A.P."/>
            <person name="Golan J."/>
            <person name="Dolatabadi S."/>
            <person name="Mondo S."/>
            <person name="Robb S."/>
            <person name="Idnurm A."/>
            <person name="Muszewska A."/>
            <person name="Steczkiewicz K."/>
            <person name="Masonjones S."/>
            <person name="Liao H.L."/>
            <person name="Gajdeczka M.T."/>
            <person name="Anike F."/>
            <person name="Vuek A."/>
            <person name="Anishchenko I.M."/>
            <person name="Voigt K."/>
            <person name="de Hoog G.S."/>
            <person name="Smith M.E."/>
            <person name="Heitman J."/>
            <person name="Vilgalys R."/>
            <person name="Stajich J.E."/>
        </authorList>
    </citation>
    <scope>NUCLEOTIDE SEQUENCE [LARGE SCALE GENOMIC DNA]</scope>
    <source>
        <strain evidence="1 2">LSU 92-RS-03</strain>
    </source>
</reference>
<protein>
    <submittedName>
        <fullName evidence="1">26S proteasome non-ATPase regulatory subunit 5</fullName>
    </submittedName>
</protein>
<dbReference type="EMBL" id="PJQM01000992">
    <property type="protein sequence ID" value="RCI03508.1"/>
    <property type="molecule type" value="Genomic_DNA"/>
</dbReference>
<evidence type="ECO:0000313" key="1">
    <source>
        <dbReference type="EMBL" id="RCI03508.1"/>
    </source>
</evidence>
<dbReference type="Pfam" id="PF10508">
    <property type="entry name" value="Proteasom_PSMB"/>
    <property type="match status" value="1"/>
</dbReference>
<dbReference type="OrthoDB" id="10250600at2759"/>
<dbReference type="InterPro" id="IPR016024">
    <property type="entry name" value="ARM-type_fold"/>
</dbReference>
<dbReference type="Gene3D" id="1.25.10.10">
    <property type="entry name" value="Leucine-rich Repeat Variant"/>
    <property type="match status" value="1"/>
</dbReference>
<keyword evidence="1" id="KW-0647">Proteasome</keyword>
<organism evidence="1 2">
    <name type="scientific">Rhizopus stolonifer</name>
    <name type="common">Rhizopus nigricans</name>
    <dbReference type="NCBI Taxonomy" id="4846"/>
    <lineage>
        <taxon>Eukaryota</taxon>
        <taxon>Fungi</taxon>
        <taxon>Fungi incertae sedis</taxon>
        <taxon>Mucoromycota</taxon>
        <taxon>Mucoromycotina</taxon>
        <taxon>Mucoromycetes</taxon>
        <taxon>Mucorales</taxon>
        <taxon>Mucorineae</taxon>
        <taxon>Rhizopodaceae</taxon>
        <taxon>Rhizopus</taxon>
    </lineage>
</organism>
<dbReference type="STRING" id="4846.A0A367KMW7"/>
<dbReference type="PANTHER" id="PTHR13554">
    <property type="entry name" value="26S PROTEASOME NON-ATPASE REGULATORY SUBUNIT 5-RELATED"/>
    <property type="match status" value="1"/>
</dbReference>
<dbReference type="InterPro" id="IPR011989">
    <property type="entry name" value="ARM-like"/>
</dbReference>
<dbReference type="GO" id="GO:0043248">
    <property type="term" value="P:proteasome assembly"/>
    <property type="evidence" value="ECO:0007669"/>
    <property type="project" value="InterPro"/>
</dbReference>
<dbReference type="AlphaFoldDB" id="A0A367KMW7"/>
<gene>
    <name evidence="1" type="primary">PSMD5</name>
    <name evidence="1" type="ORF">CU098_002641</name>
</gene>